<dbReference type="EMBL" id="BARS01009338">
    <property type="protein sequence ID" value="GAF73239.1"/>
    <property type="molecule type" value="Genomic_DNA"/>
</dbReference>
<organism evidence="1">
    <name type="scientific">marine sediment metagenome</name>
    <dbReference type="NCBI Taxonomy" id="412755"/>
    <lineage>
        <taxon>unclassified sequences</taxon>
        <taxon>metagenomes</taxon>
        <taxon>ecological metagenomes</taxon>
    </lineage>
</organism>
<accession>X0RWP0</accession>
<evidence type="ECO:0008006" key="2">
    <source>
        <dbReference type="Google" id="ProtNLM"/>
    </source>
</evidence>
<reference evidence="1" key="1">
    <citation type="journal article" date="2014" name="Front. Microbiol.">
        <title>High frequency of phylogenetically diverse reductive dehalogenase-homologous genes in deep subseafloor sedimentary metagenomes.</title>
        <authorList>
            <person name="Kawai M."/>
            <person name="Futagami T."/>
            <person name="Toyoda A."/>
            <person name="Takaki Y."/>
            <person name="Nishi S."/>
            <person name="Hori S."/>
            <person name="Arai W."/>
            <person name="Tsubouchi T."/>
            <person name="Morono Y."/>
            <person name="Uchiyama I."/>
            <person name="Ito T."/>
            <person name="Fujiyama A."/>
            <person name="Inagaki F."/>
            <person name="Takami H."/>
        </authorList>
    </citation>
    <scope>NUCLEOTIDE SEQUENCE</scope>
    <source>
        <strain evidence="1">Expedition CK06-06</strain>
    </source>
</reference>
<protein>
    <recommendedName>
        <fullName evidence="2">Glycine dehydrogenase (aminomethyl-transferring)</fullName>
    </recommendedName>
</protein>
<dbReference type="AlphaFoldDB" id="X0RWP0"/>
<sequence length="67" mass="7832">MIREPLIFEISERGKRAFSLPELDVPSKKDILRNLPVRDEVEGFPQVSEVEIVRHFTRLSQTNHCID</sequence>
<dbReference type="Gene3D" id="6.20.440.10">
    <property type="match status" value="1"/>
</dbReference>
<name>X0RWP0_9ZZZZ</name>
<evidence type="ECO:0000313" key="1">
    <source>
        <dbReference type="EMBL" id="GAF73239.1"/>
    </source>
</evidence>
<proteinExistence type="predicted"/>
<comment type="caution">
    <text evidence="1">The sequence shown here is derived from an EMBL/GenBank/DDBJ whole genome shotgun (WGS) entry which is preliminary data.</text>
</comment>
<feature type="non-terminal residue" evidence="1">
    <location>
        <position position="67"/>
    </location>
</feature>
<gene>
    <name evidence="1" type="ORF">S01H1_17581</name>
</gene>